<name>A0A7J7MSU7_9MAGN</name>
<dbReference type="Proteomes" id="UP000541444">
    <property type="component" value="Unassembled WGS sequence"/>
</dbReference>
<protein>
    <submittedName>
        <fullName evidence="2">Uncharacterized protein</fullName>
    </submittedName>
</protein>
<proteinExistence type="predicted"/>
<evidence type="ECO:0000313" key="2">
    <source>
        <dbReference type="EMBL" id="KAF6157966.1"/>
    </source>
</evidence>
<keyword evidence="3" id="KW-1185">Reference proteome</keyword>
<feature type="compositionally biased region" description="Low complexity" evidence="1">
    <location>
        <begin position="87"/>
        <end position="97"/>
    </location>
</feature>
<sequence>MSPSYGTEELWHLTHGMRRLCLAEYARDAQTIQDLTGEVATMRRHLDSVDDQLHAHDLHLRRGRDVWLVPLPPGGGARTRQRRSGLRTRGGSSGPSQ</sequence>
<evidence type="ECO:0000256" key="1">
    <source>
        <dbReference type="SAM" id="MobiDB-lite"/>
    </source>
</evidence>
<dbReference type="EMBL" id="JACGCM010001245">
    <property type="protein sequence ID" value="KAF6157966.1"/>
    <property type="molecule type" value="Genomic_DNA"/>
</dbReference>
<gene>
    <name evidence="2" type="ORF">GIB67_015282</name>
</gene>
<comment type="caution">
    <text evidence="2">The sequence shown here is derived from an EMBL/GenBank/DDBJ whole genome shotgun (WGS) entry which is preliminary data.</text>
</comment>
<evidence type="ECO:0000313" key="3">
    <source>
        <dbReference type="Proteomes" id="UP000541444"/>
    </source>
</evidence>
<feature type="region of interest" description="Disordered" evidence="1">
    <location>
        <begin position="71"/>
        <end position="97"/>
    </location>
</feature>
<organism evidence="2 3">
    <name type="scientific">Kingdonia uniflora</name>
    <dbReference type="NCBI Taxonomy" id="39325"/>
    <lineage>
        <taxon>Eukaryota</taxon>
        <taxon>Viridiplantae</taxon>
        <taxon>Streptophyta</taxon>
        <taxon>Embryophyta</taxon>
        <taxon>Tracheophyta</taxon>
        <taxon>Spermatophyta</taxon>
        <taxon>Magnoliopsida</taxon>
        <taxon>Ranunculales</taxon>
        <taxon>Circaeasteraceae</taxon>
        <taxon>Kingdonia</taxon>
    </lineage>
</organism>
<accession>A0A7J7MSU7</accession>
<dbReference type="AlphaFoldDB" id="A0A7J7MSU7"/>
<reference evidence="2 3" key="1">
    <citation type="journal article" date="2020" name="IScience">
        <title>Genome Sequencing of the Endangered Kingdonia uniflora (Circaeasteraceae, Ranunculales) Reveals Potential Mechanisms of Evolutionary Specialization.</title>
        <authorList>
            <person name="Sun Y."/>
            <person name="Deng T."/>
            <person name="Zhang A."/>
            <person name="Moore M.J."/>
            <person name="Landis J.B."/>
            <person name="Lin N."/>
            <person name="Zhang H."/>
            <person name="Zhang X."/>
            <person name="Huang J."/>
            <person name="Zhang X."/>
            <person name="Sun H."/>
            <person name="Wang H."/>
        </authorList>
    </citation>
    <scope>NUCLEOTIDE SEQUENCE [LARGE SCALE GENOMIC DNA]</scope>
    <source>
        <strain evidence="2">TB1705</strain>
        <tissue evidence="2">Leaf</tissue>
    </source>
</reference>